<dbReference type="OrthoDB" id="8546610at2"/>
<dbReference type="EMBL" id="FQUJ01000022">
    <property type="protein sequence ID" value="SHF77745.1"/>
    <property type="molecule type" value="Genomic_DNA"/>
</dbReference>
<evidence type="ECO:0000256" key="2">
    <source>
        <dbReference type="SAM" id="SignalP"/>
    </source>
</evidence>
<organism evidence="4 5">
    <name type="scientific">Modicisalibacter ilicicola DSM 19980</name>
    <dbReference type="NCBI Taxonomy" id="1121942"/>
    <lineage>
        <taxon>Bacteria</taxon>
        <taxon>Pseudomonadati</taxon>
        <taxon>Pseudomonadota</taxon>
        <taxon>Gammaproteobacteria</taxon>
        <taxon>Oceanospirillales</taxon>
        <taxon>Halomonadaceae</taxon>
        <taxon>Modicisalibacter</taxon>
    </lineage>
</organism>
<evidence type="ECO:0000256" key="1">
    <source>
        <dbReference type="SAM" id="MobiDB-lite"/>
    </source>
</evidence>
<dbReference type="SUPFAM" id="SSF50630">
    <property type="entry name" value="Acid proteases"/>
    <property type="match status" value="1"/>
</dbReference>
<evidence type="ECO:0000259" key="3">
    <source>
        <dbReference type="Pfam" id="PF05618"/>
    </source>
</evidence>
<dbReference type="AlphaFoldDB" id="A0A1M5EEU2"/>
<accession>A0A1M5EEU2</accession>
<dbReference type="InterPro" id="IPR021109">
    <property type="entry name" value="Peptidase_aspartic_dom_sf"/>
</dbReference>
<keyword evidence="5" id="KW-1185">Reference proteome</keyword>
<sequence length="186" mass="20925">MHKLTRNVVFAILGTGLMSGGAWADDDTYGWIEKARVESLGAIAKAKLDSGALTSSINAKEIERFERDGEDWVRFTLTLEDEESDEMVAEELERPVYRDLTVRGAGGKEERPVVLLKLCMGKTIHEEQFSLNDRSDMIYPVLLGRRTIQHLGKIDVTRTFMHDPECDDDSPVQAHDEQETDEDIGA</sequence>
<evidence type="ECO:0000313" key="4">
    <source>
        <dbReference type="EMBL" id="SHF77745.1"/>
    </source>
</evidence>
<feature type="domain" description="Retropepsin-like aspartic endopeptidase" evidence="3">
    <location>
        <begin position="29"/>
        <end position="164"/>
    </location>
</feature>
<name>A0A1M5EEU2_9GAMM</name>
<evidence type="ECO:0000313" key="5">
    <source>
        <dbReference type="Proteomes" id="UP000184346"/>
    </source>
</evidence>
<dbReference type="Gene3D" id="2.40.70.10">
    <property type="entry name" value="Acid Proteases"/>
    <property type="match status" value="1"/>
</dbReference>
<keyword evidence="2" id="KW-0732">Signal</keyword>
<protein>
    <submittedName>
        <fullName evidence="4">Uncharacterized conserved protein</fullName>
    </submittedName>
</protein>
<dbReference type="PANTHER" id="PTHR38037:SF2">
    <property type="entry name" value="ATP-DEPENDENT ZINC PROTEASE DOMAIN-CONTAINING PROTEIN-RELATED"/>
    <property type="match status" value="1"/>
</dbReference>
<feature type="signal peptide" evidence="2">
    <location>
        <begin position="1"/>
        <end position="24"/>
    </location>
</feature>
<dbReference type="STRING" id="1121942.SAMN02745148_03509"/>
<dbReference type="Pfam" id="PF05618">
    <property type="entry name" value="Zn_protease"/>
    <property type="match status" value="1"/>
</dbReference>
<dbReference type="InterPro" id="IPR008503">
    <property type="entry name" value="Asp_endopeptidase"/>
</dbReference>
<dbReference type="Proteomes" id="UP000184346">
    <property type="component" value="Unassembled WGS sequence"/>
</dbReference>
<feature type="chain" id="PRO_5012567442" evidence="2">
    <location>
        <begin position="25"/>
        <end position="186"/>
    </location>
</feature>
<dbReference type="PANTHER" id="PTHR38037">
    <property type="entry name" value="ZN_PROTEASE DOMAIN-CONTAINING PROTEIN"/>
    <property type="match status" value="1"/>
</dbReference>
<feature type="region of interest" description="Disordered" evidence="1">
    <location>
        <begin position="162"/>
        <end position="186"/>
    </location>
</feature>
<gene>
    <name evidence="4" type="ORF">SAMN02745148_03509</name>
</gene>
<reference evidence="4 5" key="1">
    <citation type="submission" date="2016-11" db="EMBL/GenBank/DDBJ databases">
        <authorList>
            <person name="Jaros S."/>
            <person name="Januszkiewicz K."/>
            <person name="Wedrychowicz H."/>
        </authorList>
    </citation>
    <scope>NUCLEOTIDE SEQUENCE [LARGE SCALE GENOMIC DNA]</scope>
    <source>
        <strain evidence="4 5">DSM 19980</strain>
    </source>
</reference>
<proteinExistence type="predicted"/>